<dbReference type="GO" id="GO:0004715">
    <property type="term" value="F:non-membrane spanning protein tyrosine kinase activity"/>
    <property type="evidence" value="ECO:0007669"/>
    <property type="project" value="UniProtKB-EC"/>
</dbReference>
<protein>
    <submittedName>
        <fullName evidence="10">Exopolysaccharide tyrosine-protein kinase</fullName>
        <ecNumber evidence="10">2.7.10.2</ecNumber>
    </submittedName>
</protein>
<evidence type="ECO:0000256" key="6">
    <source>
        <dbReference type="ARBA" id="ARBA00023136"/>
    </source>
</evidence>
<name>A0A2X2UJF5_9FIRM</name>
<evidence type="ECO:0000259" key="9">
    <source>
        <dbReference type="Pfam" id="PF02706"/>
    </source>
</evidence>
<keyword evidence="3" id="KW-1003">Cell membrane</keyword>
<dbReference type="Pfam" id="PF02706">
    <property type="entry name" value="Wzz"/>
    <property type="match status" value="1"/>
</dbReference>
<keyword evidence="5 8" id="KW-1133">Transmembrane helix</keyword>
<organism evidence="10 11">
    <name type="scientific">Enterocloster clostridioformis</name>
    <dbReference type="NCBI Taxonomy" id="1531"/>
    <lineage>
        <taxon>Bacteria</taxon>
        <taxon>Bacillati</taxon>
        <taxon>Bacillota</taxon>
        <taxon>Clostridia</taxon>
        <taxon>Lachnospirales</taxon>
        <taxon>Lachnospiraceae</taxon>
        <taxon>Enterocloster</taxon>
    </lineage>
</organism>
<feature type="compositionally biased region" description="Basic and acidic residues" evidence="7">
    <location>
        <begin position="224"/>
        <end position="236"/>
    </location>
</feature>
<proteinExistence type="inferred from homology"/>
<comment type="subcellular location">
    <subcellularLocation>
        <location evidence="1">Cell membrane</location>
        <topology evidence="1">Multi-pass membrane protein</topology>
    </subcellularLocation>
</comment>
<evidence type="ECO:0000313" key="10">
    <source>
        <dbReference type="EMBL" id="SQB16676.1"/>
    </source>
</evidence>
<reference evidence="10 11" key="1">
    <citation type="submission" date="2018-06" db="EMBL/GenBank/DDBJ databases">
        <authorList>
            <consortium name="Pathogen Informatics"/>
            <person name="Doyle S."/>
        </authorList>
    </citation>
    <scope>NUCLEOTIDE SEQUENCE [LARGE SCALE GENOMIC DNA]</scope>
    <source>
        <strain evidence="10 11">NCTC11224</strain>
    </source>
</reference>
<keyword evidence="10" id="KW-0808">Transferase</keyword>
<dbReference type="InterPro" id="IPR050445">
    <property type="entry name" value="Bact_polysacc_biosynth/exp"/>
</dbReference>
<dbReference type="AlphaFoldDB" id="A0A2X2UJF5"/>
<evidence type="ECO:0000256" key="7">
    <source>
        <dbReference type="SAM" id="MobiDB-lite"/>
    </source>
</evidence>
<dbReference type="PANTHER" id="PTHR32309">
    <property type="entry name" value="TYROSINE-PROTEIN KINASE"/>
    <property type="match status" value="1"/>
</dbReference>
<dbReference type="EC" id="2.7.10.2" evidence="10"/>
<accession>A0A2X2UJF5</accession>
<keyword evidence="4 8" id="KW-0812">Transmembrane</keyword>
<dbReference type="GO" id="GO:0005886">
    <property type="term" value="C:plasma membrane"/>
    <property type="evidence" value="ECO:0007669"/>
    <property type="project" value="UniProtKB-SubCell"/>
</dbReference>
<feature type="region of interest" description="Disordered" evidence="7">
    <location>
        <begin position="224"/>
        <end position="273"/>
    </location>
</feature>
<evidence type="ECO:0000256" key="5">
    <source>
        <dbReference type="ARBA" id="ARBA00022989"/>
    </source>
</evidence>
<keyword evidence="10" id="KW-0418">Kinase</keyword>
<evidence type="ECO:0000256" key="1">
    <source>
        <dbReference type="ARBA" id="ARBA00004651"/>
    </source>
</evidence>
<feature type="transmembrane region" description="Helical" evidence="8">
    <location>
        <begin position="25"/>
        <end position="47"/>
    </location>
</feature>
<feature type="domain" description="Polysaccharide chain length determinant N-terminal" evidence="9">
    <location>
        <begin position="11"/>
        <end position="98"/>
    </location>
</feature>
<evidence type="ECO:0000256" key="2">
    <source>
        <dbReference type="ARBA" id="ARBA00006683"/>
    </source>
</evidence>
<dbReference type="InterPro" id="IPR003856">
    <property type="entry name" value="LPS_length_determ_N"/>
</dbReference>
<gene>
    <name evidence="10" type="primary">cap8A</name>
    <name evidence="10" type="ORF">NCTC11224_05736</name>
</gene>
<feature type="transmembrane region" description="Helical" evidence="8">
    <location>
        <begin position="180"/>
        <end position="201"/>
    </location>
</feature>
<feature type="compositionally biased region" description="Basic and acidic residues" evidence="7">
    <location>
        <begin position="259"/>
        <end position="273"/>
    </location>
</feature>
<keyword evidence="11" id="KW-1185">Reference proteome</keyword>
<keyword evidence="6 8" id="KW-0472">Membrane</keyword>
<comment type="similarity">
    <text evidence="2">Belongs to the CpsC/CapA family.</text>
</comment>
<evidence type="ECO:0000313" key="11">
    <source>
        <dbReference type="Proteomes" id="UP000251853"/>
    </source>
</evidence>
<dbReference type="PANTHER" id="PTHR32309:SF13">
    <property type="entry name" value="FERRIC ENTEROBACTIN TRANSPORT PROTEIN FEPE"/>
    <property type="match status" value="1"/>
</dbReference>
<evidence type="ECO:0000256" key="3">
    <source>
        <dbReference type="ARBA" id="ARBA00022475"/>
    </source>
</evidence>
<dbReference type="Proteomes" id="UP000251853">
    <property type="component" value="Unassembled WGS sequence"/>
</dbReference>
<dbReference type="EMBL" id="UAVW01000021">
    <property type="protein sequence ID" value="SQB16676.1"/>
    <property type="molecule type" value="Genomic_DNA"/>
</dbReference>
<dbReference type="RefSeq" id="WP_022203179.1">
    <property type="nucleotide sequence ID" value="NZ_JAIWZC010000001.1"/>
</dbReference>
<evidence type="ECO:0000256" key="4">
    <source>
        <dbReference type="ARBA" id="ARBA00022692"/>
    </source>
</evidence>
<sequence>MEKTYDDDEIEIDLLELLGEFRRKIWIILGIIILFGGVSGAFSAFVLTPQYKSTAMVYILSKETTLTSLADLQIGSQLTKDYKIIVTSRRVLNQVIEDMELNLTYKELVEKVTIDNPQDTRILSISVEDPDPNMAKLIADKIAVTSSDYIGDIMEMVPPKLIEEGEVPILKSSPSNTKNALIGGFLGAVLVCGFITVHVILNDTIRTEEDVTKYLGLSVLASVPEREGEKPEDKEAMISSKSGNKPVVGKSRKKKRGGRDHESICYTKQDNEG</sequence>
<evidence type="ECO:0000256" key="8">
    <source>
        <dbReference type="SAM" id="Phobius"/>
    </source>
</evidence>